<reference evidence="4 5" key="1">
    <citation type="journal article" date="2015" name="Sci. Rep.">
        <title>The power of single molecule real-time sequencing technology in the de novo assembly of a eukaryotic genome.</title>
        <authorList>
            <person name="Sakai H."/>
            <person name="Naito K."/>
            <person name="Ogiso-Tanaka E."/>
            <person name="Takahashi Y."/>
            <person name="Iseki K."/>
            <person name="Muto C."/>
            <person name="Satou K."/>
            <person name="Teruya K."/>
            <person name="Shiroma A."/>
            <person name="Shimoji M."/>
            <person name="Hirano T."/>
            <person name="Itoh T."/>
            <person name="Kaga A."/>
            <person name="Tomooka N."/>
        </authorList>
    </citation>
    <scope>NUCLEOTIDE SEQUENCE [LARGE SCALE GENOMIC DNA]</scope>
    <source>
        <strain evidence="5">cv. Shumari</strain>
    </source>
</reference>
<organism evidence="4 5">
    <name type="scientific">Vigna angularis var. angularis</name>
    <dbReference type="NCBI Taxonomy" id="157739"/>
    <lineage>
        <taxon>Eukaryota</taxon>
        <taxon>Viridiplantae</taxon>
        <taxon>Streptophyta</taxon>
        <taxon>Embryophyta</taxon>
        <taxon>Tracheophyta</taxon>
        <taxon>Spermatophyta</taxon>
        <taxon>Magnoliopsida</taxon>
        <taxon>eudicotyledons</taxon>
        <taxon>Gunneridae</taxon>
        <taxon>Pentapetalae</taxon>
        <taxon>rosids</taxon>
        <taxon>fabids</taxon>
        <taxon>Fabales</taxon>
        <taxon>Fabaceae</taxon>
        <taxon>Papilionoideae</taxon>
        <taxon>50 kb inversion clade</taxon>
        <taxon>NPAAA clade</taxon>
        <taxon>indigoferoid/millettioid clade</taxon>
        <taxon>Phaseoleae</taxon>
        <taxon>Vigna</taxon>
    </lineage>
</organism>
<keyword evidence="5" id="KW-1185">Reference proteome</keyword>
<feature type="chain" id="PRO_5006619083" evidence="3">
    <location>
        <begin position="26"/>
        <end position="184"/>
    </location>
</feature>
<dbReference type="GO" id="GO:0030570">
    <property type="term" value="F:pectate lyase activity"/>
    <property type="evidence" value="ECO:0007669"/>
    <property type="project" value="InterPro"/>
</dbReference>
<evidence type="ECO:0000256" key="2">
    <source>
        <dbReference type="ARBA" id="ARBA00022512"/>
    </source>
</evidence>
<dbReference type="Proteomes" id="UP000291084">
    <property type="component" value="Chromosome 11"/>
</dbReference>
<sequence>MAFLKPQYLFLPLLIFFLLPKLTFANQSRINGLKRNVNDQCWRKNPEWRRHRYQLATCSMGYAGKMIKNIGNDLIYYKVTDSSDDPINPKPNTLRYGTSVIQGNVWITFQKDMQIKLEKPLLISSFTTIDGRGVNVHIAHNACLMIFKVLWSRVSKQPMPIHMCERFYGLGLPNNRCLYTLSFL</sequence>
<evidence type="ECO:0000256" key="3">
    <source>
        <dbReference type="SAM" id="SignalP"/>
    </source>
</evidence>
<evidence type="ECO:0000313" key="4">
    <source>
        <dbReference type="EMBL" id="BAU02176.1"/>
    </source>
</evidence>
<dbReference type="InterPro" id="IPR012334">
    <property type="entry name" value="Pectin_lyas_fold"/>
</dbReference>
<evidence type="ECO:0000256" key="1">
    <source>
        <dbReference type="ARBA" id="ARBA00004191"/>
    </source>
</evidence>
<keyword evidence="2" id="KW-0964">Secreted</keyword>
<proteinExistence type="predicted"/>
<keyword evidence="2" id="KW-0134">Cell wall</keyword>
<dbReference type="PANTHER" id="PTHR31683:SF88">
    <property type="entry name" value="PECTATE LYASE"/>
    <property type="match status" value="1"/>
</dbReference>
<keyword evidence="3" id="KW-0732">Signal</keyword>
<feature type="signal peptide" evidence="3">
    <location>
        <begin position="1"/>
        <end position="25"/>
    </location>
</feature>
<gene>
    <name evidence="4" type="primary">Vigan.11G163500</name>
    <name evidence="4" type="ORF">VIGAN_11163500</name>
</gene>
<protein>
    <submittedName>
        <fullName evidence="4">Uncharacterized protein</fullName>
    </submittedName>
</protein>
<comment type="subcellular location">
    <subcellularLocation>
        <location evidence="1">Secreted</location>
        <location evidence="1">Cell wall</location>
    </subcellularLocation>
</comment>
<name>A0A0S3TB87_PHAAN</name>
<dbReference type="Gene3D" id="2.160.20.10">
    <property type="entry name" value="Single-stranded right-handed beta-helix, Pectin lyase-like"/>
    <property type="match status" value="1"/>
</dbReference>
<dbReference type="PANTHER" id="PTHR31683">
    <property type="entry name" value="PECTATE LYASE 18-RELATED"/>
    <property type="match status" value="1"/>
</dbReference>
<dbReference type="InterPro" id="IPR045032">
    <property type="entry name" value="PEL"/>
</dbReference>
<dbReference type="AlphaFoldDB" id="A0A0S3TB87"/>
<dbReference type="OrthoDB" id="1719625at2759"/>
<evidence type="ECO:0000313" key="5">
    <source>
        <dbReference type="Proteomes" id="UP000291084"/>
    </source>
</evidence>
<dbReference type="SUPFAM" id="SSF51126">
    <property type="entry name" value="Pectin lyase-like"/>
    <property type="match status" value="1"/>
</dbReference>
<dbReference type="EMBL" id="AP015044">
    <property type="protein sequence ID" value="BAU02176.1"/>
    <property type="molecule type" value="Genomic_DNA"/>
</dbReference>
<accession>A0A0S3TB87</accession>
<dbReference type="InterPro" id="IPR011050">
    <property type="entry name" value="Pectin_lyase_fold/virulence"/>
</dbReference>